<name>A0A088E4R5_9CREN</name>
<evidence type="ECO:0000259" key="1">
    <source>
        <dbReference type="PROSITE" id="PS51740"/>
    </source>
</evidence>
<evidence type="ECO:0000313" key="3">
    <source>
        <dbReference type="Proteomes" id="UP000029084"/>
    </source>
</evidence>
<feature type="domain" description="SpoVT-AbrB" evidence="1">
    <location>
        <begin position="49"/>
        <end position="94"/>
    </location>
</feature>
<dbReference type="Pfam" id="PF04014">
    <property type="entry name" value="MazE_antitoxin"/>
    <property type="match status" value="1"/>
</dbReference>
<proteinExistence type="predicted"/>
<dbReference type="SUPFAM" id="SSF89447">
    <property type="entry name" value="AbrB/MazE/MraZ-like"/>
    <property type="match status" value="1"/>
</dbReference>
<dbReference type="GO" id="GO:0003677">
    <property type="term" value="F:DNA binding"/>
    <property type="evidence" value="ECO:0007669"/>
    <property type="project" value="InterPro"/>
</dbReference>
<dbReference type="InterPro" id="IPR037914">
    <property type="entry name" value="SpoVT-AbrB_sf"/>
</dbReference>
<accession>A0A088E4R5</accession>
<dbReference type="OMA" id="HMEKYRV"/>
<protein>
    <submittedName>
        <fullName evidence="2">Transcriptional regulator, AbrB family</fullName>
    </submittedName>
</protein>
<organism evidence="2 3">
    <name type="scientific">Metallosphaera sedula</name>
    <dbReference type="NCBI Taxonomy" id="43687"/>
    <lineage>
        <taxon>Archaea</taxon>
        <taxon>Thermoproteota</taxon>
        <taxon>Thermoprotei</taxon>
        <taxon>Sulfolobales</taxon>
        <taxon>Sulfolobaceae</taxon>
        <taxon>Metallosphaera</taxon>
    </lineage>
</organism>
<sequence length="130" mass="15359">MSGKLDWYLFVHDSSFPMQGALELVGLWEYHVNFRNVYLEYGKDNHMEKYRVRVGKKGELYLPKALRQKTRIKVNSEVEVRIERDRIIIDVIPSLEDLLSKRKTVKLTPEEFEEISEEVQREIAEGENSS</sequence>
<dbReference type="Proteomes" id="UP000029084">
    <property type="component" value="Chromosome"/>
</dbReference>
<reference evidence="2 3" key="1">
    <citation type="journal article" date="2014" name="J. Bacteriol.">
        <title>Role of an Archaeal PitA Transporter in the Copper and Arsenic Resistance of Metallosphaera sedula, an Extreme Thermoacidophile.</title>
        <authorList>
            <person name="McCarthy S."/>
            <person name="Ai C."/>
            <person name="Wheaton G."/>
            <person name="Tevatia R."/>
            <person name="Eckrich V."/>
            <person name="Kelly R."/>
            <person name="Blum P."/>
        </authorList>
    </citation>
    <scope>NUCLEOTIDE SEQUENCE [LARGE SCALE GENOMIC DNA]</scope>
    <source>
        <strain evidence="2 3">CuR1</strain>
    </source>
</reference>
<dbReference type="EMBL" id="CP008822">
    <property type="protein sequence ID" value="AIM26340.1"/>
    <property type="molecule type" value="Genomic_DNA"/>
</dbReference>
<dbReference type="PROSITE" id="PS51740">
    <property type="entry name" value="SPOVT_ABRB"/>
    <property type="match status" value="1"/>
</dbReference>
<dbReference type="AlphaFoldDB" id="A0A088E4R5"/>
<dbReference type="Gene3D" id="2.10.260.10">
    <property type="match status" value="1"/>
</dbReference>
<dbReference type="InterPro" id="IPR007159">
    <property type="entry name" value="SpoVT-AbrB_dom"/>
</dbReference>
<dbReference type="SMART" id="SM00966">
    <property type="entry name" value="SpoVT_AbrB"/>
    <property type="match status" value="1"/>
</dbReference>
<evidence type="ECO:0000313" key="2">
    <source>
        <dbReference type="EMBL" id="AIM26340.1"/>
    </source>
</evidence>
<gene>
    <name evidence="2" type="ORF">HA72_0176</name>
</gene>